<feature type="signal peptide" evidence="1">
    <location>
        <begin position="1"/>
        <end position="18"/>
    </location>
</feature>
<keyword evidence="1" id="KW-0732">Signal</keyword>
<sequence>MRKLILVAALMLPAIASAEVVYVQTAKGHQCVGDKFPITAPLEVLYGDRQCDLPLAHAKDMRAYAFSDKGSVAGSSKRPALAVKGCWGKRLDGSYVVVRQDGGQNLAPPTAYVTARLDQGGTATVTDSPNQGSRYAQAMQMCP</sequence>
<gene>
    <name evidence="2" type="ORF">L9Z73_03385</name>
</gene>
<proteinExistence type="predicted"/>
<evidence type="ECO:0000313" key="2">
    <source>
        <dbReference type="EMBL" id="MCK1783436.1"/>
    </source>
</evidence>
<comment type="caution">
    <text evidence="2">The sequence shown here is derived from an EMBL/GenBank/DDBJ whole genome shotgun (WGS) entry which is preliminary data.</text>
</comment>
<evidence type="ECO:0000256" key="1">
    <source>
        <dbReference type="SAM" id="SignalP"/>
    </source>
</evidence>
<feature type="chain" id="PRO_5046741200" evidence="1">
    <location>
        <begin position="19"/>
        <end position="143"/>
    </location>
</feature>
<protein>
    <submittedName>
        <fullName evidence="2">Uncharacterized protein</fullName>
    </submittedName>
</protein>
<dbReference type="RefSeq" id="WP_247396356.1">
    <property type="nucleotide sequence ID" value="NZ_JAKNRV010000014.1"/>
</dbReference>
<name>A0ABT0ECJ0_9PSED</name>
<dbReference type="EMBL" id="JAKNRV010000014">
    <property type="protein sequence ID" value="MCK1783436.1"/>
    <property type="molecule type" value="Genomic_DNA"/>
</dbReference>
<dbReference type="Proteomes" id="UP001317085">
    <property type="component" value="Unassembled WGS sequence"/>
</dbReference>
<keyword evidence="3" id="KW-1185">Reference proteome</keyword>
<reference evidence="2 3" key="1">
    <citation type="submission" date="2022-02" db="EMBL/GenBank/DDBJ databases">
        <title>Comparative genomics of the first Antarctic Pseudomonas spp. capable of biotransforming 2,4,6-Trinitrotoluene.</title>
        <authorList>
            <person name="Cabrera M.A."/>
            <person name="Marquez S.L."/>
            <person name="Perez-Donoso J.M."/>
        </authorList>
    </citation>
    <scope>NUCLEOTIDE SEQUENCE [LARGE SCALE GENOMIC DNA]</scope>
    <source>
        <strain evidence="2 3">TNT11</strain>
    </source>
</reference>
<organism evidence="2 3">
    <name type="scientific">Pseudomonas emilianonis</name>
    <dbReference type="NCBI Taxonomy" id="2915812"/>
    <lineage>
        <taxon>Bacteria</taxon>
        <taxon>Pseudomonadati</taxon>
        <taxon>Pseudomonadota</taxon>
        <taxon>Gammaproteobacteria</taxon>
        <taxon>Pseudomonadales</taxon>
        <taxon>Pseudomonadaceae</taxon>
        <taxon>Pseudomonas</taxon>
    </lineage>
</organism>
<evidence type="ECO:0000313" key="3">
    <source>
        <dbReference type="Proteomes" id="UP001317085"/>
    </source>
</evidence>
<accession>A0ABT0ECJ0</accession>